<dbReference type="EMBL" id="CM003378">
    <property type="protein sequence ID" value="KOM51127.1"/>
    <property type="molecule type" value="Genomic_DNA"/>
</dbReference>
<dbReference type="SUPFAM" id="SSF52540">
    <property type="entry name" value="P-loop containing nucleoside triphosphate hydrolases"/>
    <property type="match status" value="1"/>
</dbReference>
<dbReference type="GO" id="GO:0016020">
    <property type="term" value="C:membrane"/>
    <property type="evidence" value="ECO:0007669"/>
    <property type="project" value="UniProtKB-SubCell"/>
</dbReference>
<organism evidence="10 11">
    <name type="scientific">Phaseolus angularis</name>
    <name type="common">Azuki bean</name>
    <name type="synonym">Vigna angularis</name>
    <dbReference type="NCBI Taxonomy" id="3914"/>
    <lineage>
        <taxon>Eukaryota</taxon>
        <taxon>Viridiplantae</taxon>
        <taxon>Streptophyta</taxon>
        <taxon>Embryophyta</taxon>
        <taxon>Tracheophyta</taxon>
        <taxon>Spermatophyta</taxon>
        <taxon>Magnoliopsida</taxon>
        <taxon>eudicotyledons</taxon>
        <taxon>Gunneridae</taxon>
        <taxon>Pentapetalae</taxon>
        <taxon>rosids</taxon>
        <taxon>fabids</taxon>
        <taxon>Fabales</taxon>
        <taxon>Fabaceae</taxon>
        <taxon>Papilionoideae</taxon>
        <taxon>50 kb inversion clade</taxon>
        <taxon>NPAAA clade</taxon>
        <taxon>indigoferoid/millettioid clade</taxon>
        <taxon>Phaseoleae</taxon>
        <taxon>Vigna</taxon>
    </lineage>
</organism>
<dbReference type="PROSITE" id="PS00211">
    <property type="entry name" value="ABC_TRANSPORTER_1"/>
    <property type="match status" value="1"/>
</dbReference>
<dbReference type="InterPro" id="IPR027417">
    <property type="entry name" value="P-loop_NTPase"/>
</dbReference>
<comment type="similarity">
    <text evidence="2">Belongs to the ABC transporter superfamily. ABCG family. Eye pigment precursor importer (TC 3.A.1.204) subfamily.</text>
</comment>
<evidence type="ECO:0000256" key="1">
    <source>
        <dbReference type="ARBA" id="ARBA00004141"/>
    </source>
</evidence>
<sequence>MEIEAAAAATDRNKGFNWGAAATETQRDLPYTGFDRGSFLAWQDLRVVLPNFGKGPTKRLLNGLNGYAEPGRIMAIMGRLSKNVVMTGNVLLNGKKKSLGYGGVAYVTQEDVLLGTLTVKETVSYSAHLRLPTSMSKEEVNSLVDGTIIEMGLQDCADRLIGNWHLRGISGGEKKRLSIALEILTMPRLLFLDEPTSGLDSASAFFVVQTLRNVARDGRTVISSIHQPSSEVFTLFDDLFLLSGGETVYFGEAKSAIEFFAEAGFPCPRKRNPSDHFLRCINSDFDIVTATLKGSQRIHDVPNSADPFMNLATAEIKSMLVEKYRRSAYARRAKTRIQELSTDEGLQPQTQNGSQASWWKQLSTLTKRSFVNMCRDVGYYWLRIIIYIIVSICVGTVYFDIGYSYTSILARGACGAFISGFMTFMSIGGFPSFIEEMKVFYRERLNGYYGVAAYILANFLSSFPFLVAIALTSSTITYNMVKFRPGISHFVFFTFNIYSCISVIESLMMVVASLVPNFLMGIITGAGIIGIMMMTSGFFRLLSDLPKPVWRYPISYISYGSWAIQGAYKNDLLGLEFEPLIPGDKKLTGEYVITHMLGIELNHSKWWDLAALFVILLAYRLLFFTVLKFKERASPLFQTLYAKRTIQQLEKRPSFRKMPSFPSQRHQPLHSLSSQDGLDSPLN</sequence>
<feature type="domain" description="ABC transporter" evidence="9">
    <location>
        <begin position="40"/>
        <end position="269"/>
    </location>
</feature>
<evidence type="ECO:0000256" key="7">
    <source>
        <dbReference type="SAM" id="MobiDB-lite"/>
    </source>
</evidence>
<dbReference type="InterPro" id="IPR017871">
    <property type="entry name" value="ABC_transporter-like_CS"/>
</dbReference>
<comment type="subcellular location">
    <subcellularLocation>
        <location evidence="1">Membrane</location>
        <topology evidence="1">Multi-pass membrane protein</topology>
    </subcellularLocation>
</comment>
<feature type="transmembrane region" description="Helical" evidence="8">
    <location>
        <begin position="454"/>
        <end position="478"/>
    </location>
</feature>
<dbReference type="OMA" id="MCVNGFM"/>
<feature type="transmembrane region" description="Helical" evidence="8">
    <location>
        <begin position="549"/>
        <end position="568"/>
    </location>
</feature>
<evidence type="ECO:0000256" key="4">
    <source>
        <dbReference type="ARBA" id="ARBA00022692"/>
    </source>
</evidence>
<keyword evidence="3" id="KW-0813">Transport</keyword>
<reference evidence="11" key="1">
    <citation type="journal article" date="2015" name="Proc. Natl. Acad. Sci. U.S.A.">
        <title>Genome sequencing of adzuki bean (Vigna angularis) provides insight into high starch and low fat accumulation and domestication.</title>
        <authorList>
            <person name="Yang K."/>
            <person name="Tian Z."/>
            <person name="Chen C."/>
            <person name="Luo L."/>
            <person name="Zhao B."/>
            <person name="Wang Z."/>
            <person name="Yu L."/>
            <person name="Li Y."/>
            <person name="Sun Y."/>
            <person name="Li W."/>
            <person name="Chen Y."/>
            <person name="Li Y."/>
            <person name="Zhang Y."/>
            <person name="Ai D."/>
            <person name="Zhao J."/>
            <person name="Shang C."/>
            <person name="Ma Y."/>
            <person name="Wu B."/>
            <person name="Wang M."/>
            <person name="Gao L."/>
            <person name="Sun D."/>
            <person name="Zhang P."/>
            <person name="Guo F."/>
            <person name="Wang W."/>
            <person name="Li Y."/>
            <person name="Wang J."/>
            <person name="Varshney R.K."/>
            <person name="Wang J."/>
            <person name="Ling H.Q."/>
            <person name="Wan P."/>
        </authorList>
    </citation>
    <scope>NUCLEOTIDE SEQUENCE</scope>
    <source>
        <strain evidence="11">cv. Jingnong 6</strain>
    </source>
</reference>
<feature type="transmembrane region" description="Helical" evidence="8">
    <location>
        <begin position="380"/>
        <end position="401"/>
    </location>
</feature>
<proteinExistence type="inferred from homology"/>
<dbReference type="Pfam" id="PF01061">
    <property type="entry name" value="ABC2_membrane"/>
    <property type="match status" value="1"/>
</dbReference>
<dbReference type="Proteomes" id="UP000053144">
    <property type="component" value="Chromosome 8"/>
</dbReference>
<dbReference type="InterPro" id="IPR013525">
    <property type="entry name" value="ABC2_TM"/>
</dbReference>
<protein>
    <recommendedName>
        <fullName evidence="9">ABC transporter domain-containing protein</fullName>
    </recommendedName>
</protein>
<dbReference type="Gramene" id="KOM51127">
    <property type="protein sequence ID" value="KOM51127"/>
    <property type="gene ID" value="LR48_Vigan08g195400"/>
</dbReference>
<dbReference type="PANTHER" id="PTHR48042:SF18">
    <property type="entry name" value="ABC TRANSPORTER G FAMILY MEMBER 12"/>
    <property type="match status" value="1"/>
</dbReference>
<dbReference type="PROSITE" id="PS50893">
    <property type="entry name" value="ABC_TRANSPORTER_2"/>
    <property type="match status" value="1"/>
</dbReference>
<feature type="transmembrane region" description="Helical" evidence="8">
    <location>
        <begin position="490"/>
        <end position="512"/>
    </location>
</feature>
<feature type="compositionally biased region" description="Polar residues" evidence="7">
    <location>
        <begin position="661"/>
        <end position="683"/>
    </location>
</feature>
<accession>A0A0L9V8A5</accession>
<evidence type="ECO:0000256" key="6">
    <source>
        <dbReference type="ARBA" id="ARBA00023136"/>
    </source>
</evidence>
<evidence type="ECO:0000256" key="8">
    <source>
        <dbReference type="SAM" id="Phobius"/>
    </source>
</evidence>
<dbReference type="Pfam" id="PF00005">
    <property type="entry name" value="ABC_tran"/>
    <property type="match status" value="1"/>
</dbReference>
<keyword evidence="6 8" id="KW-0472">Membrane</keyword>
<dbReference type="InterPro" id="IPR052215">
    <property type="entry name" value="Plant_ABCG"/>
</dbReference>
<evidence type="ECO:0000256" key="5">
    <source>
        <dbReference type="ARBA" id="ARBA00022989"/>
    </source>
</evidence>
<dbReference type="PANTHER" id="PTHR48042">
    <property type="entry name" value="ABC TRANSPORTER G FAMILY MEMBER 11"/>
    <property type="match status" value="1"/>
</dbReference>
<keyword evidence="4 8" id="KW-0812">Transmembrane</keyword>
<feature type="region of interest" description="Disordered" evidence="7">
    <location>
        <begin position="651"/>
        <end position="683"/>
    </location>
</feature>
<dbReference type="InterPro" id="IPR043926">
    <property type="entry name" value="ABCG_dom"/>
</dbReference>
<dbReference type="GO" id="GO:0016887">
    <property type="term" value="F:ATP hydrolysis activity"/>
    <property type="evidence" value="ECO:0007669"/>
    <property type="project" value="InterPro"/>
</dbReference>
<keyword evidence="5 8" id="KW-1133">Transmembrane helix</keyword>
<dbReference type="GO" id="GO:0005524">
    <property type="term" value="F:ATP binding"/>
    <property type="evidence" value="ECO:0007669"/>
    <property type="project" value="InterPro"/>
</dbReference>
<dbReference type="Pfam" id="PF19055">
    <property type="entry name" value="ABC2_membrane_7"/>
    <property type="match status" value="1"/>
</dbReference>
<evidence type="ECO:0000259" key="9">
    <source>
        <dbReference type="PROSITE" id="PS50893"/>
    </source>
</evidence>
<dbReference type="Gene3D" id="3.40.50.300">
    <property type="entry name" value="P-loop containing nucleotide triphosphate hydrolases"/>
    <property type="match status" value="1"/>
</dbReference>
<dbReference type="AlphaFoldDB" id="A0A0L9V8A5"/>
<evidence type="ECO:0000313" key="10">
    <source>
        <dbReference type="EMBL" id="KOM51127.1"/>
    </source>
</evidence>
<dbReference type="InterPro" id="IPR003439">
    <property type="entry name" value="ABC_transporter-like_ATP-bd"/>
</dbReference>
<evidence type="ECO:0000256" key="2">
    <source>
        <dbReference type="ARBA" id="ARBA00005814"/>
    </source>
</evidence>
<feature type="transmembrane region" description="Helical" evidence="8">
    <location>
        <begin position="518"/>
        <end position="542"/>
    </location>
</feature>
<evidence type="ECO:0000256" key="3">
    <source>
        <dbReference type="ARBA" id="ARBA00022448"/>
    </source>
</evidence>
<gene>
    <name evidence="10" type="ORF">LR48_Vigan08g195400</name>
</gene>
<feature type="transmembrane region" description="Helical" evidence="8">
    <location>
        <begin position="413"/>
        <end position="434"/>
    </location>
</feature>
<feature type="transmembrane region" description="Helical" evidence="8">
    <location>
        <begin position="606"/>
        <end position="627"/>
    </location>
</feature>
<name>A0A0L9V8A5_PHAAN</name>
<evidence type="ECO:0000313" key="11">
    <source>
        <dbReference type="Proteomes" id="UP000053144"/>
    </source>
</evidence>
<dbReference type="GO" id="GO:0140359">
    <property type="term" value="F:ABC-type transporter activity"/>
    <property type="evidence" value="ECO:0007669"/>
    <property type="project" value="InterPro"/>
</dbReference>